<sequence length="173" mass="19175">MREIKYIIVGSIMILFIEGLYFLGPRTKSKMLSEEVIVTATPTSTSAPTETPTPLPTSTPKPILTKKPSPVPTPSPASSEEVNALIDRFSLQYSVDSNFMRHIALCESEFNSNAKNGLYIGLFQFGPVTWQNIRREIGEDQNINLRYSAEESAQTAAYALSKGKRGIWPNCTN</sequence>
<keyword evidence="2" id="KW-0472">Membrane</keyword>
<dbReference type="InterPro" id="IPR008258">
    <property type="entry name" value="Transglycosylase_SLT_dom_1"/>
</dbReference>
<protein>
    <submittedName>
        <fullName evidence="4">Cellulose-binding domain-containing protein</fullName>
    </submittedName>
</protein>
<dbReference type="Pfam" id="PF01464">
    <property type="entry name" value="SLT"/>
    <property type="match status" value="1"/>
</dbReference>
<feature type="region of interest" description="Disordered" evidence="1">
    <location>
        <begin position="43"/>
        <end position="79"/>
    </location>
</feature>
<dbReference type="InterPro" id="IPR023346">
    <property type="entry name" value="Lysozyme-like_dom_sf"/>
</dbReference>
<evidence type="ECO:0000259" key="3">
    <source>
        <dbReference type="Pfam" id="PF01464"/>
    </source>
</evidence>
<dbReference type="EMBL" id="LBZK01000013">
    <property type="protein sequence ID" value="KKR70922.1"/>
    <property type="molecule type" value="Genomic_DNA"/>
</dbReference>
<name>A0A0G0W6P1_9BACT</name>
<dbReference type="SUPFAM" id="SSF53955">
    <property type="entry name" value="Lysozyme-like"/>
    <property type="match status" value="1"/>
</dbReference>
<gene>
    <name evidence="4" type="ORF">UU12_C0013G0011</name>
</gene>
<keyword evidence="2" id="KW-0812">Transmembrane</keyword>
<evidence type="ECO:0000313" key="4">
    <source>
        <dbReference type="EMBL" id="KKR70922.1"/>
    </source>
</evidence>
<evidence type="ECO:0000313" key="5">
    <source>
        <dbReference type="Proteomes" id="UP000034562"/>
    </source>
</evidence>
<feature type="domain" description="Transglycosylase SLT" evidence="3">
    <location>
        <begin position="87"/>
        <end position="162"/>
    </location>
</feature>
<dbReference type="STRING" id="1618563.UU12_C0013G0011"/>
<organism evidence="4 5">
    <name type="scientific">Candidatus Woesebacteria bacterium GW2011_GWA2_40_7b</name>
    <dbReference type="NCBI Taxonomy" id="1618563"/>
    <lineage>
        <taxon>Bacteria</taxon>
        <taxon>Candidatus Woeseibacteriota</taxon>
    </lineage>
</organism>
<feature type="transmembrane region" description="Helical" evidence="2">
    <location>
        <begin position="6"/>
        <end position="23"/>
    </location>
</feature>
<evidence type="ECO:0000256" key="1">
    <source>
        <dbReference type="SAM" id="MobiDB-lite"/>
    </source>
</evidence>
<proteinExistence type="predicted"/>
<reference evidence="4 5" key="1">
    <citation type="journal article" date="2015" name="Nature">
        <title>rRNA introns, odd ribosomes, and small enigmatic genomes across a large radiation of phyla.</title>
        <authorList>
            <person name="Brown C.T."/>
            <person name="Hug L.A."/>
            <person name="Thomas B.C."/>
            <person name="Sharon I."/>
            <person name="Castelle C.J."/>
            <person name="Singh A."/>
            <person name="Wilkins M.J."/>
            <person name="Williams K.H."/>
            <person name="Banfield J.F."/>
        </authorList>
    </citation>
    <scope>NUCLEOTIDE SEQUENCE [LARGE SCALE GENOMIC DNA]</scope>
</reference>
<dbReference type="Proteomes" id="UP000034562">
    <property type="component" value="Unassembled WGS sequence"/>
</dbReference>
<keyword evidence="2" id="KW-1133">Transmembrane helix</keyword>
<comment type="caution">
    <text evidence="4">The sequence shown here is derived from an EMBL/GenBank/DDBJ whole genome shotgun (WGS) entry which is preliminary data.</text>
</comment>
<dbReference type="AlphaFoldDB" id="A0A0G0W6P1"/>
<evidence type="ECO:0000256" key="2">
    <source>
        <dbReference type="SAM" id="Phobius"/>
    </source>
</evidence>
<accession>A0A0G0W6P1</accession>
<dbReference type="Gene3D" id="1.10.530.10">
    <property type="match status" value="1"/>
</dbReference>